<dbReference type="AlphaFoldDB" id="A0A1B7MD59"/>
<evidence type="ECO:0000313" key="1">
    <source>
        <dbReference type="EMBL" id="OAX30524.1"/>
    </source>
</evidence>
<reference evidence="1 2" key="1">
    <citation type="submission" date="2016-06" db="EMBL/GenBank/DDBJ databases">
        <title>Comparative genomics of the ectomycorrhizal sister species Rhizopogon vinicolor and Rhizopogon vesiculosus (Basidiomycota: Boletales) reveals a divergence of the mating type B locus.</title>
        <authorList>
            <consortium name="DOE Joint Genome Institute"/>
            <person name="Mujic A.B."/>
            <person name="Kuo A."/>
            <person name="Tritt A."/>
            <person name="Lipzen A."/>
            <person name="Chen C."/>
            <person name="Johnson J."/>
            <person name="Sharma A."/>
            <person name="Barry K."/>
            <person name="Grigoriev I.V."/>
            <person name="Spatafora J.W."/>
        </authorList>
    </citation>
    <scope>NUCLEOTIDE SEQUENCE [LARGE SCALE GENOMIC DNA]</scope>
    <source>
        <strain evidence="1 2">AM-OR11-026</strain>
    </source>
</reference>
<gene>
    <name evidence="1" type="ORF">K503DRAFT_807136</name>
</gene>
<evidence type="ECO:0000313" key="2">
    <source>
        <dbReference type="Proteomes" id="UP000092154"/>
    </source>
</evidence>
<dbReference type="Proteomes" id="UP000092154">
    <property type="component" value="Unassembled WGS sequence"/>
</dbReference>
<name>A0A1B7MD59_9AGAM</name>
<protein>
    <submittedName>
        <fullName evidence="1">Uncharacterized protein</fullName>
    </submittedName>
</protein>
<dbReference type="EMBL" id="KV450332">
    <property type="protein sequence ID" value="OAX30524.1"/>
    <property type="molecule type" value="Genomic_DNA"/>
</dbReference>
<organism evidence="1 2">
    <name type="scientific">Rhizopogon vinicolor AM-OR11-026</name>
    <dbReference type="NCBI Taxonomy" id="1314800"/>
    <lineage>
        <taxon>Eukaryota</taxon>
        <taxon>Fungi</taxon>
        <taxon>Dikarya</taxon>
        <taxon>Basidiomycota</taxon>
        <taxon>Agaricomycotina</taxon>
        <taxon>Agaricomycetes</taxon>
        <taxon>Agaricomycetidae</taxon>
        <taxon>Boletales</taxon>
        <taxon>Suillineae</taxon>
        <taxon>Rhizopogonaceae</taxon>
        <taxon>Rhizopogon</taxon>
    </lineage>
</organism>
<dbReference type="OrthoDB" id="416253at2759"/>
<keyword evidence="2" id="KW-1185">Reference proteome</keyword>
<proteinExistence type="predicted"/>
<dbReference type="STRING" id="1314800.A0A1B7MD59"/>
<dbReference type="InParanoid" id="A0A1B7MD59"/>
<accession>A0A1B7MD59</accession>
<sequence>MNRKGDGNSTFTCTCLQETSINQVNGRNPPVYVEVITTCVWLHKEFDIVTSSYGGLWHFFRVRGGPVDPVIETIQECLGSTRGQPVSSSQVLTGWLRRQGILVVM</sequence>